<dbReference type="InterPro" id="IPR000631">
    <property type="entry name" value="CARKD"/>
</dbReference>
<evidence type="ECO:0000313" key="3">
    <source>
        <dbReference type="Proteomes" id="UP000006222"/>
    </source>
</evidence>
<feature type="domain" description="YjeF C-terminal" evidence="1">
    <location>
        <begin position="1"/>
        <end position="67"/>
    </location>
</feature>
<accession>F2AU04</accession>
<sequence length="72" mass="7205">MATAGCGDVLTGIVTSLLGQGLSGPDAAKLGVWIHGRCGDEAAARWSHAGMTSLHALDALASVADEMTQPAD</sequence>
<gene>
    <name evidence="2" type="ORF">RBWH47_04027</name>
</gene>
<dbReference type="PROSITE" id="PS51383">
    <property type="entry name" value="YJEF_C_3"/>
    <property type="match status" value="1"/>
</dbReference>
<dbReference type="InterPro" id="IPR029056">
    <property type="entry name" value="Ribokinase-like"/>
</dbReference>
<name>F2AU04_RHOBT</name>
<keyword evidence="2" id="KW-0808">Transferase</keyword>
<evidence type="ECO:0000259" key="1">
    <source>
        <dbReference type="PROSITE" id="PS51383"/>
    </source>
</evidence>
<organism evidence="2 3">
    <name type="scientific">Rhodopirellula baltica WH47</name>
    <dbReference type="NCBI Taxonomy" id="991778"/>
    <lineage>
        <taxon>Bacteria</taxon>
        <taxon>Pseudomonadati</taxon>
        <taxon>Planctomycetota</taxon>
        <taxon>Planctomycetia</taxon>
        <taxon>Pirellulales</taxon>
        <taxon>Pirellulaceae</taxon>
        <taxon>Rhodopirellula</taxon>
    </lineage>
</organism>
<dbReference type="Proteomes" id="UP000006222">
    <property type="component" value="Unassembled WGS sequence"/>
</dbReference>
<dbReference type="GO" id="GO:0016301">
    <property type="term" value="F:kinase activity"/>
    <property type="evidence" value="ECO:0007669"/>
    <property type="project" value="UniProtKB-KW"/>
</dbReference>
<dbReference type="Pfam" id="PF01256">
    <property type="entry name" value="Carb_kinase"/>
    <property type="match status" value="1"/>
</dbReference>
<dbReference type="Gene3D" id="3.40.1190.20">
    <property type="match status" value="1"/>
</dbReference>
<reference evidence="2 3" key="1">
    <citation type="journal article" date="2013" name="Mar. Genomics">
        <title>Expression of sulfatases in Rhodopirellula baltica and the diversity of sulfatases in the genus Rhodopirellula.</title>
        <authorList>
            <person name="Wegner C.E."/>
            <person name="Richter-Heitmann T."/>
            <person name="Klindworth A."/>
            <person name="Klockow C."/>
            <person name="Richter M."/>
            <person name="Achstetter T."/>
            <person name="Glockner F.O."/>
            <person name="Harder J."/>
        </authorList>
    </citation>
    <scope>NUCLEOTIDE SEQUENCE [LARGE SCALE GENOMIC DNA]</scope>
    <source>
        <strain evidence="2 3">WH47</strain>
    </source>
</reference>
<proteinExistence type="predicted"/>
<dbReference type="PATRIC" id="fig|991778.3.peg.3402"/>
<dbReference type="EMBL" id="AFAR01000168">
    <property type="protein sequence ID" value="EGF26988.1"/>
    <property type="molecule type" value="Genomic_DNA"/>
</dbReference>
<dbReference type="SUPFAM" id="SSF53613">
    <property type="entry name" value="Ribokinase-like"/>
    <property type="match status" value="1"/>
</dbReference>
<dbReference type="InterPro" id="IPR017953">
    <property type="entry name" value="Carbohydrate_kinase_pred_CS"/>
</dbReference>
<dbReference type="AlphaFoldDB" id="F2AU04"/>
<dbReference type="PROSITE" id="PS01050">
    <property type="entry name" value="YJEF_C_2"/>
    <property type="match status" value="1"/>
</dbReference>
<protein>
    <submittedName>
        <fullName evidence="2">Sugar kinase</fullName>
    </submittedName>
</protein>
<evidence type="ECO:0000313" key="2">
    <source>
        <dbReference type="EMBL" id="EGF26988.1"/>
    </source>
</evidence>
<dbReference type="GO" id="GO:0016836">
    <property type="term" value="F:hydro-lyase activity"/>
    <property type="evidence" value="ECO:0007669"/>
    <property type="project" value="InterPro"/>
</dbReference>
<keyword evidence="2" id="KW-0418">Kinase</keyword>
<comment type="caution">
    <text evidence="2">The sequence shown here is derived from an EMBL/GenBank/DDBJ whole genome shotgun (WGS) entry which is preliminary data.</text>
</comment>
<dbReference type="RefSeq" id="WP_007327115.1">
    <property type="nucleotide sequence ID" value="NZ_AFAR01000168.1"/>
</dbReference>